<proteinExistence type="inferred from homology"/>
<dbReference type="EMBL" id="BAAAHD010000046">
    <property type="protein sequence ID" value="GAA0579069.1"/>
    <property type="molecule type" value="Genomic_DNA"/>
</dbReference>
<evidence type="ECO:0000313" key="5">
    <source>
        <dbReference type="Proteomes" id="UP001501427"/>
    </source>
</evidence>
<reference evidence="2" key="3">
    <citation type="submission" date="2023-12" db="EMBL/GenBank/DDBJ databases">
        <authorList>
            <person name="Sun Q."/>
            <person name="Inoue M."/>
        </authorList>
    </citation>
    <scope>NUCLEOTIDE SEQUENCE</scope>
    <source>
        <strain evidence="2">JCM 10667</strain>
    </source>
</reference>
<organism evidence="3 4">
    <name type="scientific">Actinomadura livida</name>
    <dbReference type="NCBI Taxonomy" id="79909"/>
    <lineage>
        <taxon>Bacteria</taxon>
        <taxon>Bacillati</taxon>
        <taxon>Actinomycetota</taxon>
        <taxon>Actinomycetes</taxon>
        <taxon>Streptosporangiales</taxon>
        <taxon>Thermomonosporaceae</taxon>
        <taxon>Actinomadura</taxon>
    </lineage>
</organism>
<evidence type="ECO:0000256" key="1">
    <source>
        <dbReference type="ARBA" id="ARBA00005721"/>
    </source>
</evidence>
<evidence type="ECO:0000313" key="4">
    <source>
        <dbReference type="Proteomes" id="UP000549343"/>
    </source>
</evidence>
<comment type="caution">
    <text evidence="3">The sequence shown here is derived from an EMBL/GenBank/DDBJ whole genome shotgun (WGS) entry which is preliminary data.</text>
</comment>
<dbReference type="EMBL" id="JACHMV010000001">
    <property type="protein sequence ID" value="MBB4777563.1"/>
    <property type="molecule type" value="Genomic_DNA"/>
</dbReference>
<dbReference type="InterPro" id="IPR005531">
    <property type="entry name" value="Asp23"/>
</dbReference>
<evidence type="ECO:0000313" key="3">
    <source>
        <dbReference type="EMBL" id="MBB4777563.1"/>
    </source>
</evidence>
<reference evidence="2 5" key="1">
    <citation type="journal article" date="2019" name="Int. J. Syst. Evol. Microbiol.">
        <title>The Global Catalogue of Microorganisms (GCM) 10K type strain sequencing project: providing services to taxonomists for standard genome sequencing and annotation.</title>
        <authorList>
            <consortium name="The Broad Institute Genomics Platform"/>
            <consortium name="The Broad Institute Genome Sequencing Center for Infectious Disease"/>
            <person name="Wu L."/>
            <person name="Ma J."/>
        </authorList>
    </citation>
    <scope>NUCLEOTIDE SEQUENCE [LARGE SCALE GENOMIC DNA]</scope>
    <source>
        <strain evidence="2 5">JCM 10667</strain>
    </source>
</reference>
<gene>
    <name evidence="3" type="ORF">F4557_005981</name>
    <name evidence="2" type="ORF">GCM10009546_46900</name>
</gene>
<accession>A0A7W7N069</accession>
<protein>
    <submittedName>
        <fullName evidence="3">Putative alkaline shock family protein YloU</fullName>
    </submittedName>
</protein>
<dbReference type="Proteomes" id="UP000549343">
    <property type="component" value="Unassembled WGS sequence"/>
</dbReference>
<dbReference type="Pfam" id="PF03780">
    <property type="entry name" value="Asp23"/>
    <property type="match status" value="1"/>
</dbReference>
<evidence type="ECO:0000313" key="2">
    <source>
        <dbReference type="EMBL" id="GAA0579069.1"/>
    </source>
</evidence>
<keyword evidence="5" id="KW-1185">Reference proteome</keyword>
<reference evidence="3 4" key="2">
    <citation type="submission" date="2020-08" db="EMBL/GenBank/DDBJ databases">
        <title>Sequencing the genomes of 1000 actinobacteria strains.</title>
        <authorList>
            <person name="Klenk H.-P."/>
        </authorList>
    </citation>
    <scope>NUCLEOTIDE SEQUENCE [LARGE SCALE GENOMIC DNA]</scope>
    <source>
        <strain evidence="3 4">DSM 44772</strain>
    </source>
</reference>
<name>A0A7W7N069_9ACTN</name>
<comment type="similarity">
    <text evidence="1">Belongs to the asp23 family.</text>
</comment>
<sequence>MNGGERGTTTIRERAVARIVAQAAAEVDESGGLGRAVLGVPLPGRRPARTEVRVAGDVVTARVAMSVTYPMPVRDVARRVRESVRGRVAELTGYTVRQVDIDVSELGRPGAGERTVR</sequence>
<dbReference type="Proteomes" id="UP001501427">
    <property type="component" value="Unassembled WGS sequence"/>
</dbReference>
<dbReference type="RefSeq" id="WP_184888088.1">
    <property type="nucleotide sequence ID" value="NZ_BAAAHD010000046.1"/>
</dbReference>
<dbReference type="AlphaFoldDB" id="A0A7W7N069"/>